<name>A0A6J5QKY0_9CAUD</name>
<evidence type="ECO:0008006" key="2">
    <source>
        <dbReference type="Google" id="ProtNLM"/>
    </source>
</evidence>
<gene>
    <name evidence="1" type="ORF">UFOVP1118_4</name>
</gene>
<dbReference type="PROSITE" id="PS51257">
    <property type="entry name" value="PROKAR_LIPOPROTEIN"/>
    <property type="match status" value="1"/>
</dbReference>
<evidence type="ECO:0000313" key="1">
    <source>
        <dbReference type="EMBL" id="CAB4185013.1"/>
    </source>
</evidence>
<proteinExistence type="predicted"/>
<dbReference type="EMBL" id="LR797073">
    <property type="protein sequence ID" value="CAB4185013.1"/>
    <property type="molecule type" value="Genomic_DNA"/>
</dbReference>
<dbReference type="InterPro" id="IPR023346">
    <property type="entry name" value="Lysozyme-like_dom_sf"/>
</dbReference>
<organism evidence="1">
    <name type="scientific">uncultured Caudovirales phage</name>
    <dbReference type="NCBI Taxonomy" id="2100421"/>
    <lineage>
        <taxon>Viruses</taxon>
        <taxon>Duplodnaviria</taxon>
        <taxon>Heunggongvirae</taxon>
        <taxon>Uroviricota</taxon>
        <taxon>Caudoviricetes</taxon>
        <taxon>Peduoviridae</taxon>
        <taxon>Maltschvirus</taxon>
        <taxon>Maltschvirus maltsch</taxon>
    </lineage>
</organism>
<accession>A0A6J5QKY0</accession>
<protein>
    <recommendedName>
        <fullName evidence="2">Transglycosylase SLT domain-containing protein</fullName>
    </recommendedName>
</protein>
<sequence>MTRPFSIVALWLLGCTAQAQDDRRLLEAIGQVESGMNRAAIGDGGKALGAYQMHPAAWTDGNARLRAEGRATYPRTAWRDATAQDMVASAYLRWLRSRVQASGAASPSPEVLAACWRLGASGAARRGYPLTDYAKRVGNLCPPSP</sequence>
<reference evidence="1" key="1">
    <citation type="submission" date="2020-05" db="EMBL/GenBank/DDBJ databases">
        <authorList>
            <person name="Chiriac C."/>
            <person name="Salcher M."/>
            <person name="Ghai R."/>
            <person name="Kavagutti S V."/>
        </authorList>
    </citation>
    <scope>NUCLEOTIDE SEQUENCE</scope>
</reference>
<dbReference type="Gene3D" id="1.10.530.10">
    <property type="match status" value="1"/>
</dbReference>
<dbReference type="SUPFAM" id="SSF53955">
    <property type="entry name" value="Lysozyme-like"/>
    <property type="match status" value="1"/>
</dbReference>